<dbReference type="Proteomes" id="UP000593574">
    <property type="component" value="Unassembled WGS sequence"/>
</dbReference>
<feature type="non-terminal residue" evidence="1">
    <location>
        <position position="205"/>
    </location>
</feature>
<gene>
    <name evidence="1" type="ORF">Golax_025984</name>
</gene>
<proteinExistence type="predicted"/>
<keyword evidence="2" id="KW-1185">Reference proteome</keyword>
<accession>A0A7J9B5N2</accession>
<evidence type="ECO:0000313" key="2">
    <source>
        <dbReference type="Proteomes" id="UP000593574"/>
    </source>
</evidence>
<evidence type="ECO:0000313" key="1">
    <source>
        <dbReference type="EMBL" id="MBA0730914.1"/>
    </source>
</evidence>
<dbReference type="AlphaFoldDB" id="A0A7J9B5N2"/>
<dbReference type="EMBL" id="JABEZV010447946">
    <property type="protein sequence ID" value="MBA0730914.1"/>
    <property type="molecule type" value="Genomic_DNA"/>
</dbReference>
<reference evidence="1 2" key="1">
    <citation type="journal article" date="2019" name="Genome Biol. Evol.">
        <title>Insights into the evolution of the New World diploid cottons (Gossypium, subgenus Houzingenia) based on genome sequencing.</title>
        <authorList>
            <person name="Grover C.E."/>
            <person name="Arick M.A. 2nd"/>
            <person name="Thrash A."/>
            <person name="Conover J.L."/>
            <person name="Sanders W.S."/>
            <person name="Peterson D.G."/>
            <person name="Frelichowski J.E."/>
            <person name="Scheffler J.A."/>
            <person name="Scheffler B.E."/>
            <person name="Wendel J.F."/>
        </authorList>
    </citation>
    <scope>NUCLEOTIDE SEQUENCE [LARGE SCALE GENOMIC DNA]</scope>
    <source>
        <strain evidence="1">4</strain>
        <tissue evidence="1">Leaf</tissue>
    </source>
</reference>
<comment type="caution">
    <text evidence="1">The sequence shown here is derived from an EMBL/GenBank/DDBJ whole genome shotgun (WGS) entry which is preliminary data.</text>
</comment>
<sequence length="205" mass="23967">DHESRNTDGHIWDIVSERGIEVKVIPQIICDFYNAPYYDQVFIDETDLEYFWDIDMDNIINYLIEGIGEWKYCPGTSIPSFFNQAIMFPEAEISRCALEWIYQNMKRCISGKKVGVFFPHLMTALCKRAGVPMESTEQQEMMTTPALSQRLTRAQYEFGESSHPKLDWMIQWMQESGLIFQEFAKQNNIEVPNYTLDMFGPTPSR</sequence>
<organism evidence="1 2">
    <name type="scientific">Gossypium laxum</name>
    <dbReference type="NCBI Taxonomy" id="34288"/>
    <lineage>
        <taxon>Eukaryota</taxon>
        <taxon>Viridiplantae</taxon>
        <taxon>Streptophyta</taxon>
        <taxon>Embryophyta</taxon>
        <taxon>Tracheophyta</taxon>
        <taxon>Spermatophyta</taxon>
        <taxon>Magnoliopsida</taxon>
        <taxon>eudicotyledons</taxon>
        <taxon>Gunneridae</taxon>
        <taxon>Pentapetalae</taxon>
        <taxon>rosids</taxon>
        <taxon>malvids</taxon>
        <taxon>Malvales</taxon>
        <taxon>Malvaceae</taxon>
        <taxon>Malvoideae</taxon>
        <taxon>Gossypium</taxon>
    </lineage>
</organism>
<name>A0A7J9B5N2_9ROSI</name>
<protein>
    <submittedName>
        <fullName evidence="1">Uncharacterized protein</fullName>
    </submittedName>
</protein>